<dbReference type="PROSITE" id="PS00211">
    <property type="entry name" value="ABC_TRANSPORTER_1"/>
    <property type="match status" value="1"/>
</dbReference>
<organism evidence="11 12">
    <name type="scientific">Rubritalea squalenifaciens DSM 18772</name>
    <dbReference type="NCBI Taxonomy" id="1123071"/>
    <lineage>
        <taxon>Bacteria</taxon>
        <taxon>Pseudomonadati</taxon>
        <taxon>Verrucomicrobiota</taxon>
        <taxon>Verrucomicrobiia</taxon>
        <taxon>Verrucomicrobiales</taxon>
        <taxon>Rubritaleaceae</taxon>
        <taxon>Rubritalea</taxon>
    </lineage>
</organism>
<dbReference type="Pfam" id="PF00005">
    <property type="entry name" value="ABC_tran"/>
    <property type="match status" value="1"/>
</dbReference>
<dbReference type="SUPFAM" id="SSF52540">
    <property type="entry name" value="P-loop containing nucleoside triphosphate hydrolases"/>
    <property type="match status" value="1"/>
</dbReference>
<dbReference type="AlphaFoldDB" id="A0A1M6M9W6"/>
<dbReference type="PANTHER" id="PTHR48041:SF139">
    <property type="entry name" value="PROTEIN SCARLET"/>
    <property type="match status" value="1"/>
</dbReference>
<proteinExistence type="predicted"/>
<evidence type="ECO:0000256" key="7">
    <source>
        <dbReference type="ARBA" id="ARBA00023136"/>
    </source>
</evidence>
<comment type="subcellular location">
    <subcellularLocation>
        <location evidence="1">Membrane</location>
        <topology evidence="1">Multi-pass membrane protein</topology>
    </subcellularLocation>
</comment>
<feature type="transmembrane region" description="Helical" evidence="9">
    <location>
        <begin position="636"/>
        <end position="656"/>
    </location>
</feature>
<dbReference type="InParanoid" id="A0A1M6M9W6"/>
<sequence length="663" mass="74287">MLEIKDLCFTIEKDDEPLNLVDRVSINIPSGHFMAIVGPSGCGKTTLLNTLAGLNELSEGAIYWNGRDLEEDGDFDPAELGYVPQFSIAYDELTVDESIEAVTKLRVRTRNLDDLDLRIDRVLEETGLTSIADRYVKVLSGGQKRRLGLAMELVTDPKLLLCDEVTSGLDPRSERDIVRRLHSLSRRDGRIVISVTHSLAHLELYDSILVLHEGRVAYHGPPNGLTHYFSVEDTEEIYPRLAKQDASKWQKSWLKHKDVYYKKIDSTRQRLIDEGQLIIPETKELDTPSKESKKSTQDIVLDETGPLEDDRTKSEISSDTEFDEFGDIPIKKTGKVRARKPQKIEDSAPLEVETEKFLDSSEIVSEGAEPISTPNFASQFSTLLARRWKIFFRDKGQVILQLAILICFPCLVALFGEQASAPLLQYPDVPDVEVSMQSMKNLETIGENRAKVGGAVSGIIMFQVVLLALMGSNNAAREIAGERKIMEKEKFGGVSPFAYLLSKIVFLSGMVIIQSVWMAIFVEQFWHFPENHATNGFFDHVLFLILVNAAMTSICLGISSLMKTSEQASLLSIYLVGFQLPLSGAVLALPEFVGQITRPFISAYWAWSGSIESLEDRYQAAITTVTTTPLDNTRMICLYVLGFQILIGLIASYIGIRRHQWEH</sequence>
<accession>A0A1M6M9W6</accession>
<dbReference type="InterPro" id="IPR013525">
    <property type="entry name" value="ABC2_TM"/>
</dbReference>
<feature type="transmembrane region" description="Helical" evidence="9">
    <location>
        <begin position="455"/>
        <end position="476"/>
    </location>
</feature>
<keyword evidence="5" id="KW-0067">ATP-binding</keyword>
<keyword evidence="2" id="KW-0813">Transport</keyword>
<feature type="compositionally biased region" description="Basic and acidic residues" evidence="8">
    <location>
        <begin position="282"/>
        <end position="296"/>
    </location>
</feature>
<dbReference type="GO" id="GO:0005524">
    <property type="term" value="F:ATP binding"/>
    <property type="evidence" value="ECO:0007669"/>
    <property type="project" value="UniProtKB-KW"/>
</dbReference>
<evidence type="ECO:0000256" key="1">
    <source>
        <dbReference type="ARBA" id="ARBA00004141"/>
    </source>
</evidence>
<dbReference type="GO" id="GO:0140359">
    <property type="term" value="F:ABC-type transporter activity"/>
    <property type="evidence" value="ECO:0007669"/>
    <property type="project" value="InterPro"/>
</dbReference>
<gene>
    <name evidence="11" type="ORF">SAMN02745181_2659</name>
</gene>
<feature type="transmembrane region" description="Helical" evidence="9">
    <location>
        <begin position="540"/>
        <end position="558"/>
    </location>
</feature>
<dbReference type="InterPro" id="IPR017871">
    <property type="entry name" value="ABC_transporter-like_CS"/>
</dbReference>
<reference evidence="11 12" key="1">
    <citation type="submission" date="2016-11" db="EMBL/GenBank/DDBJ databases">
        <authorList>
            <person name="Jaros S."/>
            <person name="Januszkiewicz K."/>
            <person name="Wedrychowicz H."/>
        </authorList>
    </citation>
    <scope>NUCLEOTIDE SEQUENCE [LARGE SCALE GENOMIC DNA]</scope>
    <source>
        <strain evidence="11 12">DSM 18772</strain>
    </source>
</reference>
<evidence type="ECO:0000313" key="11">
    <source>
        <dbReference type="EMBL" id="SHJ80209.1"/>
    </source>
</evidence>
<evidence type="ECO:0000256" key="5">
    <source>
        <dbReference type="ARBA" id="ARBA00022840"/>
    </source>
</evidence>
<keyword evidence="3 9" id="KW-0812">Transmembrane</keyword>
<feature type="transmembrane region" description="Helical" evidence="9">
    <location>
        <begin position="497"/>
        <end position="520"/>
    </location>
</feature>
<evidence type="ECO:0000256" key="8">
    <source>
        <dbReference type="SAM" id="MobiDB-lite"/>
    </source>
</evidence>
<dbReference type="GO" id="GO:0016020">
    <property type="term" value="C:membrane"/>
    <property type="evidence" value="ECO:0007669"/>
    <property type="project" value="UniProtKB-SubCell"/>
</dbReference>
<dbReference type="STRING" id="1123071.SAMN02745181_2659"/>
<dbReference type="Pfam" id="PF01061">
    <property type="entry name" value="ABC2_membrane"/>
    <property type="match status" value="1"/>
</dbReference>
<dbReference type="EMBL" id="FQYR01000004">
    <property type="protein sequence ID" value="SHJ80209.1"/>
    <property type="molecule type" value="Genomic_DNA"/>
</dbReference>
<protein>
    <submittedName>
        <fullName evidence="11">ABC-type multidrug transport system, ATPase component</fullName>
    </submittedName>
</protein>
<evidence type="ECO:0000313" key="12">
    <source>
        <dbReference type="Proteomes" id="UP000184510"/>
    </source>
</evidence>
<evidence type="ECO:0000259" key="10">
    <source>
        <dbReference type="PROSITE" id="PS50893"/>
    </source>
</evidence>
<evidence type="ECO:0000256" key="3">
    <source>
        <dbReference type="ARBA" id="ARBA00022692"/>
    </source>
</evidence>
<evidence type="ECO:0000256" key="6">
    <source>
        <dbReference type="ARBA" id="ARBA00022989"/>
    </source>
</evidence>
<dbReference type="Proteomes" id="UP000184510">
    <property type="component" value="Unassembled WGS sequence"/>
</dbReference>
<dbReference type="InterPro" id="IPR003593">
    <property type="entry name" value="AAA+_ATPase"/>
</dbReference>
<keyword evidence="4" id="KW-0547">Nucleotide-binding</keyword>
<dbReference type="InterPro" id="IPR027417">
    <property type="entry name" value="P-loop_NTPase"/>
</dbReference>
<dbReference type="PROSITE" id="PS50893">
    <property type="entry name" value="ABC_TRANSPORTER_2"/>
    <property type="match status" value="1"/>
</dbReference>
<dbReference type="GO" id="GO:0016887">
    <property type="term" value="F:ATP hydrolysis activity"/>
    <property type="evidence" value="ECO:0007669"/>
    <property type="project" value="InterPro"/>
</dbReference>
<keyword evidence="12" id="KW-1185">Reference proteome</keyword>
<dbReference type="SMART" id="SM00382">
    <property type="entry name" value="AAA"/>
    <property type="match status" value="1"/>
</dbReference>
<evidence type="ECO:0000256" key="4">
    <source>
        <dbReference type="ARBA" id="ARBA00022741"/>
    </source>
</evidence>
<evidence type="ECO:0000256" key="2">
    <source>
        <dbReference type="ARBA" id="ARBA00022448"/>
    </source>
</evidence>
<keyword evidence="6 9" id="KW-1133">Transmembrane helix</keyword>
<keyword evidence="7 9" id="KW-0472">Membrane</keyword>
<dbReference type="InterPro" id="IPR050352">
    <property type="entry name" value="ABCG_transporters"/>
</dbReference>
<evidence type="ECO:0000256" key="9">
    <source>
        <dbReference type="SAM" id="Phobius"/>
    </source>
</evidence>
<feature type="domain" description="ABC transporter" evidence="10">
    <location>
        <begin position="2"/>
        <end position="238"/>
    </location>
</feature>
<dbReference type="RefSeq" id="WP_143184225.1">
    <property type="nucleotide sequence ID" value="NZ_FQYR01000004.1"/>
</dbReference>
<dbReference type="InterPro" id="IPR003439">
    <property type="entry name" value="ABC_transporter-like_ATP-bd"/>
</dbReference>
<name>A0A1M6M9W6_9BACT</name>
<dbReference type="OrthoDB" id="9804819at2"/>
<dbReference type="PANTHER" id="PTHR48041">
    <property type="entry name" value="ABC TRANSPORTER G FAMILY MEMBER 28"/>
    <property type="match status" value="1"/>
</dbReference>
<feature type="region of interest" description="Disordered" evidence="8">
    <location>
        <begin position="282"/>
        <end position="318"/>
    </location>
</feature>
<feature type="transmembrane region" description="Helical" evidence="9">
    <location>
        <begin position="570"/>
        <end position="589"/>
    </location>
</feature>
<dbReference type="Gene3D" id="3.40.50.300">
    <property type="entry name" value="P-loop containing nucleotide triphosphate hydrolases"/>
    <property type="match status" value="1"/>
</dbReference>